<dbReference type="SUPFAM" id="SSF81383">
    <property type="entry name" value="F-box domain"/>
    <property type="match status" value="1"/>
</dbReference>
<dbReference type="Proteomes" id="UP000284706">
    <property type="component" value="Unassembled WGS sequence"/>
</dbReference>
<name>A0A409WE01_9AGAR</name>
<dbReference type="AlphaFoldDB" id="A0A409WE01"/>
<keyword evidence="2" id="KW-1185">Reference proteome</keyword>
<dbReference type="InterPro" id="IPR036047">
    <property type="entry name" value="F-box-like_dom_sf"/>
</dbReference>
<reference evidence="1 2" key="1">
    <citation type="journal article" date="2018" name="Evol. Lett.">
        <title>Horizontal gene cluster transfer increased hallucinogenic mushroom diversity.</title>
        <authorList>
            <person name="Reynolds H.T."/>
            <person name="Vijayakumar V."/>
            <person name="Gluck-Thaler E."/>
            <person name="Korotkin H.B."/>
            <person name="Matheny P.B."/>
            <person name="Slot J.C."/>
        </authorList>
    </citation>
    <scope>NUCLEOTIDE SEQUENCE [LARGE SCALE GENOMIC DNA]</scope>
    <source>
        <strain evidence="1 2">SRW20</strain>
    </source>
</reference>
<organism evidence="1 2">
    <name type="scientific">Gymnopilus dilepis</name>
    <dbReference type="NCBI Taxonomy" id="231916"/>
    <lineage>
        <taxon>Eukaryota</taxon>
        <taxon>Fungi</taxon>
        <taxon>Dikarya</taxon>
        <taxon>Basidiomycota</taxon>
        <taxon>Agaricomycotina</taxon>
        <taxon>Agaricomycetes</taxon>
        <taxon>Agaricomycetidae</taxon>
        <taxon>Agaricales</taxon>
        <taxon>Agaricineae</taxon>
        <taxon>Hymenogastraceae</taxon>
        <taxon>Gymnopilus</taxon>
    </lineage>
</organism>
<accession>A0A409WE01</accession>
<dbReference type="OrthoDB" id="2865259at2759"/>
<protein>
    <submittedName>
        <fullName evidence="1">Uncharacterized protein</fullName>
    </submittedName>
</protein>
<proteinExistence type="predicted"/>
<evidence type="ECO:0000313" key="2">
    <source>
        <dbReference type="Proteomes" id="UP000284706"/>
    </source>
</evidence>
<sequence length="475" mass="54560">MPADWLKRTVPPDVWRHLFGIFHRECTGSIAALDIIRISHVCSWWRNIINDAPELWTKVDIEARLYRNFFWTGPNAECLALVLSNSRGLPLIMSLGTADRYHERSDLEPIKVFMRAINRAKTLRISTYFAHSLLVRNPRVLKEVKDALQPPLVLEKLVVKGGKSLNGAMHLLSNAWMDVPLLKSVSIQDGPCFEGSIYDAKSVRFPFHQLMILRLELHIEGLFHVLSSTPRLVTAAFFITALYGFNPRYAKFVRLDALRDLTAHAVSEDDEVEYDIDDFTQIQPIMRILEFIAAPRLTKLSLCFWGSTWRLNSFLKFVDVSSSPRIGDFHLDTMSGSQRDKIECLKRLPFLQRLHLTMNHHVSEWPEDCFIGEVFWAALQEWDREAEEFVICPYLEKVTVGYNAQHMSAWTSCATMVEERSRRGRDVELIIIDTHKLEGQGDEDSSVLELLFRLKNSGLKLTIQRSDRSGESAGE</sequence>
<comment type="caution">
    <text evidence="1">The sequence shown here is derived from an EMBL/GenBank/DDBJ whole genome shotgun (WGS) entry which is preliminary data.</text>
</comment>
<dbReference type="EMBL" id="NHYE01005129">
    <property type="protein sequence ID" value="PPQ76706.1"/>
    <property type="molecule type" value="Genomic_DNA"/>
</dbReference>
<dbReference type="InParanoid" id="A0A409WE01"/>
<dbReference type="Gene3D" id="1.20.1280.50">
    <property type="match status" value="1"/>
</dbReference>
<gene>
    <name evidence="1" type="ORF">CVT26_004384</name>
</gene>
<evidence type="ECO:0000313" key="1">
    <source>
        <dbReference type="EMBL" id="PPQ76706.1"/>
    </source>
</evidence>